<evidence type="ECO:0000313" key="1">
    <source>
        <dbReference type="EMBL" id="CAH3129751.1"/>
    </source>
</evidence>
<accession>A0AAU9WXM6</accession>
<name>A0AAU9WXM6_9CNID</name>
<dbReference type="Proteomes" id="UP001159428">
    <property type="component" value="Unassembled WGS sequence"/>
</dbReference>
<feature type="non-terminal residue" evidence="1">
    <location>
        <position position="1"/>
    </location>
</feature>
<dbReference type="AlphaFoldDB" id="A0AAU9WXM6"/>
<protein>
    <submittedName>
        <fullName evidence="1">Uncharacterized protein</fullName>
    </submittedName>
</protein>
<keyword evidence="2" id="KW-1185">Reference proteome</keyword>
<sequence>HSQASSCSNTRSCSTTVEPNNCTKHGKIQEGSEPFVMYQKKTYSSHVVVIDGITTILTYFKSTLNPFPFCWKVKEVRQAVK</sequence>
<comment type="caution">
    <text evidence="1">The sequence shown here is derived from an EMBL/GenBank/DDBJ whole genome shotgun (WGS) entry which is preliminary data.</text>
</comment>
<dbReference type="EMBL" id="CALNXJ010000024">
    <property type="protein sequence ID" value="CAH3129751.1"/>
    <property type="molecule type" value="Genomic_DNA"/>
</dbReference>
<organism evidence="1 2">
    <name type="scientific">Pocillopora meandrina</name>
    <dbReference type="NCBI Taxonomy" id="46732"/>
    <lineage>
        <taxon>Eukaryota</taxon>
        <taxon>Metazoa</taxon>
        <taxon>Cnidaria</taxon>
        <taxon>Anthozoa</taxon>
        <taxon>Hexacorallia</taxon>
        <taxon>Scleractinia</taxon>
        <taxon>Astrocoeniina</taxon>
        <taxon>Pocilloporidae</taxon>
        <taxon>Pocillopora</taxon>
    </lineage>
</organism>
<gene>
    <name evidence="1" type="ORF">PMEA_00013656</name>
</gene>
<proteinExistence type="predicted"/>
<evidence type="ECO:0000313" key="2">
    <source>
        <dbReference type="Proteomes" id="UP001159428"/>
    </source>
</evidence>
<reference evidence="1 2" key="1">
    <citation type="submission" date="2022-05" db="EMBL/GenBank/DDBJ databases">
        <authorList>
            <consortium name="Genoscope - CEA"/>
            <person name="William W."/>
        </authorList>
    </citation>
    <scope>NUCLEOTIDE SEQUENCE [LARGE SCALE GENOMIC DNA]</scope>
</reference>